<dbReference type="OrthoDB" id="3188901at2"/>
<dbReference type="Pfam" id="PF01548">
    <property type="entry name" value="DEDD_Tnp_IS110"/>
    <property type="match status" value="1"/>
</dbReference>
<keyword evidence="3" id="KW-1185">Reference proteome</keyword>
<dbReference type="HOGENOM" id="CLU_2234714_0_0_11"/>
<dbReference type="eggNOG" id="COG3547">
    <property type="taxonomic scope" value="Bacteria"/>
</dbReference>
<dbReference type="STRING" id="679197.HMPREF9336_03057"/>
<evidence type="ECO:0000259" key="1">
    <source>
        <dbReference type="Pfam" id="PF01548"/>
    </source>
</evidence>
<dbReference type="GO" id="GO:0004803">
    <property type="term" value="F:transposase activity"/>
    <property type="evidence" value="ECO:0007669"/>
    <property type="project" value="InterPro"/>
</dbReference>
<comment type="caution">
    <text evidence="2">The sequence shown here is derived from an EMBL/GenBank/DDBJ whole genome shotgun (WGS) entry which is preliminary data.</text>
</comment>
<dbReference type="GO" id="GO:0006313">
    <property type="term" value="P:DNA transposition"/>
    <property type="evidence" value="ECO:0007669"/>
    <property type="project" value="InterPro"/>
</dbReference>
<name>E5XU85_SEGRC</name>
<dbReference type="InterPro" id="IPR002525">
    <property type="entry name" value="Transp_IS110-like_N"/>
</dbReference>
<proteinExistence type="predicted"/>
<organism evidence="2 3">
    <name type="scientific">Segniliparus rugosus (strain ATCC BAA-974 / DSM 45345 / CCUG 50838 / CIP 108380 / JCM 13579 / CDC 945)</name>
    <dbReference type="NCBI Taxonomy" id="679197"/>
    <lineage>
        <taxon>Bacteria</taxon>
        <taxon>Bacillati</taxon>
        <taxon>Actinomycetota</taxon>
        <taxon>Actinomycetes</taxon>
        <taxon>Mycobacteriales</taxon>
        <taxon>Segniliparaceae</taxon>
        <taxon>Segniliparus</taxon>
    </lineage>
</organism>
<protein>
    <recommendedName>
        <fullName evidence="1">Transposase IS110-like N-terminal domain-containing protein</fullName>
    </recommendedName>
</protein>
<dbReference type="GO" id="GO:0003677">
    <property type="term" value="F:DNA binding"/>
    <property type="evidence" value="ECO:0007669"/>
    <property type="project" value="InterPro"/>
</dbReference>
<feature type="domain" description="Transposase IS110-like N-terminal" evidence="1">
    <location>
        <begin position="30"/>
        <end position="98"/>
    </location>
</feature>
<dbReference type="AlphaFoldDB" id="E5XU85"/>
<gene>
    <name evidence="2" type="ORF">HMPREF9336_03057</name>
</gene>
<dbReference type="EMBL" id="ACZI02000001">
    <property type="protein sequence ID" value="EFV12084.2"/>
    <property type="molecule type" value="Genomic_DNA"/>
</dbReference>
<sequence length="105" mass="10919">MLVCSDCCGLVFLSAEAGDEPETPIPVDIGTDRGLPVAALRATGRPVYPINPLAASRYRARHQLSGSKSDATGAVLLANILRADQAAHRSLPANTELAQGVLARA</sequence>
<reference evidence="2 3" key="1">
    <citation type="journal article" date="2011" name="Stand. Genomic Sci.">
        <title>High quality draft genome sequence of Segniliparus rugosus CDC 945(T)= (ATCC BAA-974(T)).</title>
        <authorList>
            <person name="Earl A.M."/>
            <person name="Desjardins C.A."/>
            <person name="Fitzgerald M.G."/>
            <person name="Arachchi H.M."/>
            <person name="Zeng Q."/>
            <person name="Mehta T."/>
            <person name="Griggs A."/>
            <person name="Birren B.W."/>
            <person name="Toney N.C."/>
            <person name="Carr J."/>
            <person name="Posey J."/>
            <person name="Butler W.R."/>
        </authorList>
    </citation>
    <scope>NUCLEOTIDE SEQUENCE [LARGE SCALE GENOMIC DNA]</scope>
    <source>
        <strain evidence="3">ATCC BAA-974 / DSM 45345 / CCUG 50838 / CIP 108380 / JCM 13579 / CDC 945</strain>
    </source>
</reference>
<evidence type="ECO:0000313" key="3">
    <source>
        <dbReference type="Proteomes" id="UP000004816"/>
    </source>
</evidence>
<evidence type="ECO:0000313" key="2">
    <source>
        <dbReference type="EMBL" id="EFV12084.2"/>
    </source>
</evidence>
<accession>E5XU85</accession>
<dbReference type="Proteomes" id="UP000004816">
    <property type="component" value="Unassembled WGS sequence"/>
</dbReference>